<feature type="signal peptide" evidence="3">
    <location>
        <begin position="1"/>
        <end position="28"/>
    </location>
</feature>
<dbReference type="Gene3D" id="2.60.40.2480">
    <property type="entry name" value="Periplasmic metal-binding protein Tp34-type"/>
    <property type="match status" value="1"/>
</dbReference>
<dbReference type="Pfam" id="PF10634">
    <property type="entry name" value="Iron_transport"/>
    <property type="match status" value="1"/>
</dbReference>
<evidence type="ECO:0000313" key="4">
    <source>
        <dbReference type="EMBL" id="BAV91921.1"/>
    </source>
</evidence>
<evidence type="ECO:0000313" key="5">
    <source>
        <dbReference type="Proteomes" id="UP000242645"/>
    </source>
</evidence>
<keyword evidence="5" id="KW-1185">Reference proteome</keyword>
<dbReference type="AlphaFoldDB" id="A0A1J1DQ04"/>
<dbReference type="EMBL" id="AP017368">
    <property type="protein sequence ID" value="BAV91921.1"/>
    <property type="molecule type" value="Genomic_DNA"/>
</dbReference>
<reference evidence="4 5" key="1">
    <citation type="journal article" date="2017" name="ISME J.">
        <title>Genome of 'Ca. Desulfovibrio trichonymphae', an H2-oxidizing bacterium in a tripartite symbiotic system within a protist cell in the termite gut.</title>
        <authorList>
            <person name="Kuwahara H."/>
            <person name="Yuki M."/>
            <person name="Izawa K."/>
            <person name="Ohkuma M."/>
            <person name="Hongoh Y."/>
        </authorList>
    </citation>
    <scope>NUCLEOTIDE SEQUENCE [LARGE SCALE GENOMIC DNA]</scope>
    <source>
        <strain evidence="4 5">Rs-N31</strain>
    </source>
</reference>
<dbReference type="KEGG" id="dtr:RSDT_0409"/>
<dbReference type="InterPro" id="IPR038482">
    <property type="entry name" value="Tp34-type_sf"/>
</dbReference>
<gene>
    <name evidence="4" type="ORF">RSDT_0409</name>
</gene>
<dbReference type="InterPro" id="IPR018470">
    <property type="entry name" value="Metal-bd_Tp34-typ"/>
</dbReference>
<organism evidence="4 5">
    <name type="scientific">Candidatus Desulfovibrio trichonymphae</name>
    <dbReference type="NCBI Taxonomy" id="1725232"/>
    <lineage>
        <taxon>Bacteria</taxon>
        <taxon>Pseudomonadati</taxon>
        <taxon>Thermodesulfobacteriota</taxon>
        <taxon>Desulfovibrionia</taxon>
        <taxon>Desulfovibrionales</taxon>
        <taxon>Desulfovibrionaceae</taxon>
        <taxon>Desulfovibrio</taxon>
    </lineage>
</organism>
<keyword evidence="2 3" id="KW-0732">Signal</keyword>
<evidence type="ECO:0000256" key="2">
    <source>
        <dbReference type="ARBA" id="ARBA00022729"/>
    </source>
</evidence>
<comment type="similarity">
    <text evidence="1">Belongs to the UPF0423 family.</text>
</comment>
<name>A0A1J1DQ04_9BACT</name>
<evidence type="ECO:0000256" key="1">
    <source>
        <dbReference type="ARBA" id="ARBA00010013"/>
    </source>
</evidence>
<proteinExistence type="inferred from homology"/>
<dbReference type="RefSeq" id="WP_197702124.1">
    <property type="nucleotide sequence ID" value="NZ_AP017368.1"/>
</dbReference>
<dbReference type="Proteomes" id="UP000242645">
    <property type="component" value="Chromosome"/>
</dbReference>
<sequence>MMNKHMRKLVHLILPALTVCAFAATAMAAPPAPGPESAGFKEFPLGDEQFVGPLKIAGVYFQPVDMEPVGLGGLPASKADMHLEAEITAVEGNSLGYGIGDFVPYLTVKYLIEKKGGSKGIEGSFMPMSASDGPHYGNNVKLDGPGEYKITFIIDNPEKQSFLLHVDKKTGVSGRFWKEPLKASWNFKWVPRAW</sequence>
<dbReference type="PIRSF" id="PIRSF017018">
    <property type="entry name" value="Tp34"/>
    <property type="match status" value="1"/>
</dbReference>
<accession>A0A1J1DQ04</accession>
<evidence type="ECO:0000256" key="3">
    <source>
        <dbReference type="SAM" id="SignalP"/>
    </source>
</evidence>
<feature type="chain" id="PRO_5009618545" evidence="3">
    <location>
        <begin position="29"/>
        <end position="194"/>
    </location>
</feature>
<protein>
    <submittedName>
        <fullName evidence="4">Putative Fe2+ permease periplasmic component</fullName>
    </submittedName>
</protein>